<evidence type="ECO:0000256" key="1">
    <source>
        <dbReference type="ARBA" id="ARBA00004196"/>
    </source>
</evidence>
<dbReference type="InterPro" id="IPR018060">
    <property type="entry name" value="HTH_AraC"/>
</dbReference>
<evidence type="ECO:0000313" key="10">
    <source>
        <dbReference type="EMBL" id="URN95790.1"/>
    </source>
</evidence>
<dbReference type="PANTHER" id="PTHR30532:SF26">
    <property type="entry name" value="IRON(3+)-HYDROXAMATE-BINDING PROTEIN FHUD"/>
    <property type="match status" value="1"/>
</dbReference>
<dbReference type="GO" id="GO:1901678">
    <property type="term" value="P:iron coordination entity transport"/>
    <property type="evidence" value="ECO:0007669"/>
    <property type="project" value="UniProtKB-ARBA"/>
</dbReference>
<dbReference type="Gene3D" id="3.40.50.1980">
    <property type="entry name" value="Nitrogenase molybdenum iron protein domain"/>
    <property type="match status" value="2"/>
</dbReference>
<dbReference type="PROSITE" id="PS50983">
    <property type="entry name" value="FE_B12_PBP"/>
    <property type="match status" value="1"/>
</dbReference>
<dbReference type="SMART" id="SM00342">
    <property type="entry name" value="HTH_ARAC"/>
    <property type="match status" value="1"/>
</dbReference>
<evidence type="ECO:0000256" key="7">
    <source>
        <dbReference type="ARBA" id="ARBA00023163"/>
    </source>
</evidence>
<comment type="subcellular location">
    <subcellularLocation>
        <location evidence="1">Cell envelope</location>
    </subcellularLocation>
</comment>
<dbReference type="PANTHER" id="PTHR30532">
    <property type="entry name" value="IRON III DICITRATE-BINDING PERIPLASMIC PROTEIN"/>
    <property type="match status" value="1"/>
</dbReference>
<dbReference type="InterPro" id="IPR037923">
    <property type="entry name" value="HTH-like"/>
</dbReference>
<comment type="similarity">
    <text evidence="2">Belongs to the bacterial solute-binding protein 8 family.</text>
</comment>
<keyword evidence="5" id="KW-0805">Transcription regulation</keyword>
<dbReference type="SUPFAM" id="SSF53807">
    <property type="entry name" value="Helical backbone' metal receptor"/>
    <property type="match status" value="1"/>
</dbReference>
<evidence type="ECO:0000259" key="9">
    <source>
        <dbReference type="PROSITE" id="PS50983"/>
    </source>
</evidence>
<protein>
    <submittedName>
        <fullName evidence="10">AraC family transcriptional regulator</fullName>
    </submittedName>
</protein>
<evidence type="ECO:0000256" key="3">
    <source>
        <dbReference type="ARBA" id="ARBA00022448"/>
    </source>
</evidence>
<gene>
    <name evidence="10" type="ORF">NAG76_05970</name>
</gene>
<dbReference type="KEGG" id="plig:NAG76_05970"/>
<keyword evidence="4" id="KW-0732">Signal</keyword>
<accession>A0A9J6ZI20</accession>
<dbReference type="SUPFAM" id="SSF46689">
    <property type="entry name" value="Homeodomain-like"/>
    <property type="match status" value="2"/>
</dbReference>
<evidence type="ECO:0000259" key="8">
    <source>
        <dbReference type="PROSITE" id="PS01124"/>
    </source>
</evidence>
<dbReference type="InterPro" id="IPR009057">
    <property type="entry name" value="Homeodomain-like_sf"/>
</dbReference>
<dbReference type="Pfam" id="PF12833">
    <property type="entry name" value="HTH_18"/>
    <property type="match status" value="1"/>
</dbReference>
<evidence type="ECO:0000256" key="5">
    <source>
        <dbReference type="ARBA" id="ARBA00023015"/>
    </source>
</evidence>
<dbReference type="GO" id="GO:0003700">
    <property type="term" value="F:DNA-binding transcription factor activity"/>
    <property type="evidence" value="ECO:0007669"/>
    <property type="project" value="InterPro"/>
</dbReference>
<evidence type="ECO:0000313" key="11">
    <source>
        <dbReference type="Proteomes" id="UP001056756"/>
    </source>
</evidence>
<keyword evidence="7" id="KW-0804">Transcription</keyword>
<keyword evidence="6" id="KW-0238">DNA-binding</keyword>
<evidence type="ECO:0000256" key="6">
    <source>
        <dbReference type="ARBA" id="ARBA00023125"/>
    </source>
</evidence>
<dbReference type="GO" id="GO:0030288">
    <property type="term" value="C:outer membrane-bounded periplasmic space"/>
    <property type="evidence" value="ECO:0007669"/>
    <property type="project" value="TreeGrafter"/>
</dbReference>
<reference evidence="10" key="1">
    <citation type="submission" date="2022-05" db="EMBL/GenBank/DDBJ databases">
        <title>Novel bacterial taxa in a minimal lignocellulolytic consortium and its capacity to transform plastics disclosed by genome-resolved metagenomics.</title>
        <authorList>
            <person name="Rodriguez C.A.D."/>
            <person name="Diaz-Garcia L."/>
            <person name="Herrera K."/>
            <person name="Tarazona N.A."/>
            <person name="Sproer C."/>
            <person name="Overmann J."/>
            <person name="Jimenez D.J."/>
        </authorList>
    </citation>
    <scope>NUCLEOTIDE SEQUENCE</scope>
    <source>
        <strain evidence="10">MAG5</strain>
    </source>
</reference>
<dbReference type="EMBL" id="CP097899">
    <property type="protein sequence ID" value="URN95790.1"/>
    <property type="molecule type" value="Genomic_DNA"/>
</dbReference>
<sequence length="536" mass="61920">MQVQSMPETLRYLSFHLLDIELLEYGTEAVHIKETAESYTLLIIKSGSGSLYKDAVKLLFTNHSAFLLNPGHSYQIVSNDDECLDYYKVTFVITRINGLAQPEVYTQELFPSRSELRVYPLSQLIDMAEQLYENKENGEYLEAFHQNLRFMKLIGFVLEHNIVSDRKSSSIQAVERTIQYLQDHYTDKITVKFLSQLAGYPNGQYSAIFKELTGQKPLDYLTELRIKQSKNWLLQSNESLRHIAEKVGFTDEYYFNRRFRQMTGISPRQYAKAMDRQINVKDWAGHEVAIPSKPSRIIFYGNSMQDLLPLGIEPIEGGYEGGSFNREKASLIKPDLIIFDKDDEQEYKKVSQIAPTLQYNSHDSLEERLLILGQWFGKEQEARQWLNHYANNSDRMWKQLQTYIRPGETASVFVHHRGKSLFVMGKIGLTSVLYHPSGFRPVEKVNDMLSEEQAYKEITLTNIHEYAGDRIFMLCPSDPVSRRAMEETISSNLWKSIPAVRNGLVYLVDELTWNCVDAITISKLLNLLPTLLKHTS</sequence>
<dbReference type="Gene3D" id="1.10.10.60">
    <property type="entry name" value="Homeodomain-like"/>
    <property type="match status" value="2"/>
</dbReference>
<dbReference type="AlphaFoldDB" id="A0A9J6ZI20"/>
<dbReference type="Proteomes" id="UP001056756">
    <property type="component" value="Chromosome"/>
</dbReference>
<evidence type="ECO:0000256" key="4">
    <source>
        <dbReference type="ARBA" id="ARBA00022729"/>
    </source>
</evidence>
<feature type="domain" description="Fe/B12 periplasmic-binding" evidence="9">
    <location>
        <begin position="276"/>
        <end position="536"/>
    </location>
</feature>
<proteinExistence type="inferred from homology"/>
<evidence type="ECO:0000256" key="2">
    <source>
        <dbReference type="ARBA" id="ARBA00008814"/>
    </source>
</evidence>
<feature type="domain" description="HTH araC/xylS-type" evidence="8">
    <location>
        <begin position="175"/>
        <end position="273"/>
    </location>
</feature>
<dbReference type="PROSITE" id="PS01124">
    <property type="entry name" value="HTH_ARAC_FAMILY_2"/>
    <property type="match status" value="1"/>
</dbReference>
<dbReference type="GO" id="GO:0043565">
    <property type="term" value="F:sequence-specific DNA binding"/>
    <property type="evidence" value="ECO:0007669"/>
    <property type="project" value="InterPro"/>
</dbReference>
<dbReference type="SUPFAM" id="SSF51215">
    <property type="entry name" value="Regulatory protein AraC"/>
    <property type="match status" value="1"/>
</dbReference>
<dbReference type="InterPro" id="IPR051313">
    <property type="entry name" value="Bact_iron-sidero_bind"/>
</dbReference>
<organism evidence="10 11">
    <name type="scientific">Candidatus Pristimantibacillus lignocellulolyticus</name>
    <dbReference type="NCBI Taxonomy" id="2994561"/>
    <lineage>
        <taxon>Bacteria</taxon>
        <taxon>Bacillati</taxon>
        <taxon>Bacillota</taxon>
        <taxon>Bacilli</taxon>
        <taxon>Bacillales</taxon>
        <taxon>Paenibacillaceae</taxon>
        <taxon>Candidatus Pristimantibacillus</taxon>
    </lineage>
</organism>
<dbReference type="Pfam" id="PF01497">
    <property type="entry name" value="Peripla_BP_2"/>
    <property type="match status" value="1"/>
</dbReference>
<name>A0A9J6ZI20_9BACL</name>
<dbReference type="InterPro" id="IPR002491">
    <property type="entry name" value="ABC_transptr_periplasmic_BD"/>
</dbReference>
<keyword evidence="3" id="KW-0813">Transport</keyword>